<dbReference type="OrthoDB" id="6200718at2"/>
<feature type="domain" description="DUF4240" evidence="1">
    <location>
        <begin position="1"/>
        <end position="132"/>
    </location>
</feature>
<dbReference type="RefSeq" id="WP_137249625.1">
    <property type="nucleotide sequence ID" value="NZ_SZQA01000027.1"/>
</dbReference>
<dbReference type="Pfam" id="PF14024">
    <property type="entry name" value="DUF4240"/>
    <property type="match status" value="1"/>
</dbReference>
<proteinExistence type="predicted"/>
<name>A0A4U3MA91_9ACTN</name>
<dbReference type="AlphaFoldDB" id="A0A4U3MA91"/>
<organism evidence="2 3">
    <name type="scientific">Herbidospora galbida</name>
    <dbReference type="NCBI Taxonomy" id="2575442"/>
    <lineage>
        <taxon>Bacteria</taxon>
        <taxon>Bacillati</taxon>
        <taxon>Actinomycetota</taxon>
        <taxon>Actinomycetes</taxon>
        <taxon>Streptosporangiales</taxon>
        <taxon>Streptosporangiaceae</taxon>
        <taxon>Herbidospora</taxon>
    </lineage>
</organism>
<dbReference type="InterPro" id="IPR025334">
    <property type="entry name" value="DUF4240"/>
</dbReference>
<dbReference type="EMBL" id="SZQA01000027">
    <property type="protein sequence ID" value="TKK85520.1"/>
    <property type="molecule type" value="Genomic_DNA"/>
</dbReference>
<sequence length="176" mass="19606">MNRDQFWAMIDKVRADLPQPDEEEIATGVTDLLAAMPLADILDAQQLLWDLMAESYRTDLWGAAYLINGGASDDGFDCFRGWLICQGRATYEAVVADPDSLAAVPAVITAAAEGTDLWAEDILGAPYDAYHRRTGQDLPLDAWTIAYPDLEGDWDFEDSEEAFRHLPRLAELLEPR</sequence>
<gene>
    <name evidence="2" type="ORF">FDA94_25650</name>
</gene>
<protein>
    <submittedName>
        <fullName evidence="2">DUF4240 domain-containing protein</fullName>
    </submittedName>
</protein>
<evidence type="ECO:0000259" key="1">
    <source>
        <dbReference type="Pfam" id="PF14024"/>
    </source>
</evidence>
<evidence type="ECO:0000313" key="3">
    <source>
        <dbReference type="Proteomes" id="UP000308705"/>
    </source>
</evidence>
<evidence type="ECO:0000313" key="2">
    <source>
        <dbReference type="EMBL" id="TKK85520.1"/>
    </source>
</evidence>
<reference evidence="2 3" key="1">
    <citation type="submission" date="2019-04" db="EMBL/GenBank/DDBJ databases">
        <title>Herbidospora sp. NEAU-GS14.nov., a novel actinomycete isolated from soil.</title>
        <authorList>
            <person name="Han L."/>
        </authorList>
    </citation>
    <scope>NUCLEOTIDE SEQUENCE [LARGE SCALE GENOMIC DNA]</scope>
    <source>
        <strain evidence="2 3">NEAU-GS14</strain>
    </source>
</reference>
<comment type="caution">
    <text evidence="2">The sequence shown here is derived from an EMBL/GenBank/DDBJ whole genome shotgun (WGS) entry which is preliminary data.</text>
</comment>
<accession>A0A4U3MA91</accession>
<keyword evidence="3" id="KW-1185">Reference proteome</keyword>
<dbReference type="Proteomes" id="UP000308705">
    <property type="component" value="Unassembled WGS sequence"/>
</dbReference>